<accession>A0A1I1R3X7</accession>
<keyword evidence="4" id="KW-1185">Reference proteome</keyword>
<reference evidence="4" key="1">
    <citation type="submission" date="2016-10" db="EMBL/GenBank/DDBJ databases">
        <authorList>
            <person name="Varghese N."/>
            <person name="Submissions S."/>
        </authorList>
    </citation>
    <scope>NUCLEOTIDE SEQUENCE [LARGE SCALE GENOMIC DNA]</scope>
    <source>
        <strain evidence="4">CGMCC 1.12041</strain>
    </source>
</reference>
<gene>
    <name evidence="3" type="ORF">SAMN05216204_12114</name>
</gene>
<dbReference type="OrthoDB" id="8913064at2"/>
<dbReference type="InterPro" id="IPR025382">
    <property type="entry name" value="Cap4-like_endonuclease_dom"/>
</dbReference>
<evidence type="ECO:0000256" key="1">
    <source>
        <dbReference type="SAM" id="MobiDB-lite"/>
    </source>
</evidence>
<feature type="domain" description="CD-NTase associated protein 4-like DNA endonuclease" evidence="2">
    <location>
        <begin position="27"/>
        <end position="104"/>
    </location>
</feature>
<feature type="compositionally biased region" description="Low complexity" evidence="1">
    <location>
        <begin position="109"/>
        <end position="122"/>
    </location>
</feature>
<evidence type="ECO:0000313" key="4">
    <source>
        <dbReference type="Proteomes" id="UP000198639"/>
    </source>
</evidence>
<evidence type="ECO:0000259" key="2">
    <source>
        <dbReference type="Pfam" id="PF14130"/>
    </source>
</evidence>
<feature type="region of interest" description="Disordered" evidence="1">
    <location>
        <begin position="100"/>
        <end position="145"/>
    </location>
</feature>
<dbReference type="Pfam" id="PF14130">
    <property type="entry name" value="Cap4_nuclease"/>
    <property type="match status" value="1"/>
</dbReference>
<name>A0A1I1R3X7_9BURK</name>
<sequence>MTTAPTEAPLQQVASDLFRDFKGDEIGGRHAIRGFSFQVWHAVMEALRAHRTGNDYAVVLEWQQDVAVLDSSVAPTGVRFVQLKKHEASTHWKLNHLIASPKGKDEDAPPAADASDAAEPGATVTKLISEPVTTGKAAKSKPLKKPKQSILAKLYAHRRRFQTLGKSRLEFSSDAQFEMPDDTGASSLQSSVELATADLSVRQAIEARLREQLGLDPAEAIDFSDFALVVSDCPVNEPHKYLAGELAEMQLESELNLSGSATILAVLIIASYVNLRAGSTRHAKNYSELLGRAVTRSDIDRYLAAADEETVSARELVEEIIERLNIETAPFTLVKNMKRQVVRACMEITNRAGPVPVVTAHLKALYEARSEYDSLPRVTDIFSAWFEDFQQLQLSEARPYSREYIYCLMSMITQNANPTKQLPSVPASPQPEDSQ</sequence>
<proteinExistence type="predicted"/>
<dbReference type="AlphaFoldDB" id="A0A1I1R3X7"/>
<organism evidence="3 4">
    <name type="scientific">Massilia yuzhufengensis</name>
    <dbReference type="NCBI Taxonomy" id="1164594"/>
    <lineage>
        <taxon>Bacteria</taxon>
        <taxon>Pseudomonadati</taxon>
        <taxon>Pseudomonadota</taxon>
        <taxon>Betaproteobacteria</taxon>
        <taxon>Burkholderiales</taxon>
        <taxon>Oxalobacteraceae</taxon>
        <taxon>Telluria group</taxon>
        <taxon>Massilia</taxon>
    </lineage>
</organism>
<dbReference type="RefSeq" id="WP_091875694.1">
    <property type="nucleotide sequence ID" value="NZ_FOLD01000021.1"/>
</dbReference>
<protein>
    <recommendedName>
        <fullName evidence="2">CD-NTase associated protein 4-like DNA endonuclease domain-containing protein</fullName>
    </recommendedName>
</protein>
<dbReference type="EMBL" id="FOLD01000021">
    <property type="protein sequence ID" value="SFD28999.1"/>
    <property type="molecule type" value="Genomic_DNA"/>
</dbReference>
<dbReference type="GO" id="GO:0004518">
    <property type="term" value="F:nuclease activity"/>
    <property type="evidence" value="ECO:0007669"/>
    <property type="project" value="InterPro"/>
</dbReference>
<evidence type="ECO:0000313" key="3">
    <source>
        <dbReference type="EMBL" id="SFD28999.1"/>
    </source>
</evidence>
<dbReference type="Proteomes" id="UP000198639">
    <property type="component" value="Unassembled WGS sequence"/>
</dbReference>